<reference evidence="1" key="1">
    <citation type="submission" date="2021-03" db="EMBL/GenBank/DDBJ databases">
        <authorList>
            <consortium name="DOE Joint Genome Institute"/>
            <person name="Ahrendt S."/>
            <person name="Looney B.P."/>
            <person name="Miyauchi S."/>
            <person name="Morin E."/>
            <person name="Drula E."/>
            <person name="Courty P.E."/>
            <person name="Chicoki N."/>
            <person name="Fauchery L."/>
            <person name="Kohler A."/>
            <person name="Kuo A."/>
            <person name="Labutti K."/>
            <person name="Pangilinan J."/>
            <person name="Lipzen A."/>
            <person name="Riley R."/>
            <person name="Andreopoulos W."/>
            <person name="He G."/>
            <person name="Johnson J."/>
            <person name="Barry K.W."/>
            <person name="Grigoriev I.V."/>
            <person name="Nagy L."/>
            <person name="Hibbett D."/>
            <person name="Henrissat B."/>
            <person name="Matheny P.B."/>
            <person name="Labbe J."/>
            <person name="Martin F."/>
        </authorList>
    </citation>
    <scope>NUCLEOTIDE SEQUENCE</scope>
    <source>
        <strain evidence="1">HHB10654</strain>
    </source>
</reference>
<proteinExistence type="predicted"/>
<evidence type="ECO:0000313" key="1">
    <source>
        <dbReference type="EMBL" id="KAI0069061.1"/>
    </source>
</evidence>
<sequence length="318" mass="34543">MQYGEDEEPKEVRVRSLWCLFSYAGGPARPASGDRASASASRVLPDCVQMEADLLPPRFAVPVAPPICVCPRAAPDPVPFACAPRTRSRTTSTRATLRRWSSTRPPMWEWWRSGARYMEEPGRVAVCGGRLELRGYVLEIKRIVLRSSASCIVHCIEAFARRRCEVMAGRRDVQQWARGGVIAGTGILVFVGVVATAQGVRTAVSVARAICACVRGQRAPCRRVCGGTFRETAACCAGTGVWARTCSADEGTARGLWELRRAATPSPALPTKYGEQSTEAWRAEHGGMGSRAPSSSHLAARPLRRARIDAEGSMRART</sequence>
<name>A0ACB8TKV1_9AGAM</name>
<gene>
    <name evidence="1" type="ORF">BV25DRAFT_89512</name>
</gene>
<dbReference type="EMBL" id="MU277187">
    <property type="protein sequence ID" value="KAI0069061.1"/>
    <property type="molecule type" value="Genomic_DNA"/>
</dbReference>
<organism evidence="1 2">
    <name type="scientific">Artomyces pyxidatus</name>
    <dbReference type="NCBI Taxonomy" id="48021"/>
    <lineage>
        <taxon>Eukaryota</taxon>
        <taxon>Fungi</taxon>
        <taxon>Dikarya</taxon>
        <taxon>Basidiomycota</taxon>
        <taxon>Agaricomycotina</taxon>
        <taxon>Agaricomycetes</taxon>
        <taxon>Russulales</taxon>
        <taxon>Auriscalpiaceae</taxon>
        <taxon>Artomyces</taxon>
    </lineage>
</organism>
<evidence type="ECO:0000313" key="2">
    <source>
        <dbReference type="Proteomes" id="UP000814140"/>
    </source>
</evidence>
<comment type="caution">
    <text evidence="1">The sequence shown here is derived from an EMBL/GenBank/DDBJ whole genome shotgun (WGS) entry which is preliminary data.</text>
</comment>
<keyword evidence="2" id="KW-1185">Reference proteome</keyword>
<accession>A0ACB8TKV1</accession>
<dbReference type="Proteomes" id="UP000814140">
    <property type="component" value="Unassembled WGS sequence"/>
</dbReference>
<reference evidence="1" key="2">
    <citation type="journal article" date="2022" name="New Phytol.">
        <title>Evolutionary transition to the ectomycorrhizal habit in the genomes of a hyperdiverse lineage of mushroom-forming fungi.</title>
        <authorList>
            <person name="Looney B."/>
            <person name="Miyauchi S."/>
            <person name="Morin E."/>
            <person name="Drula E."/>
            <person name="Courty P.E."/>
            <person name="Kohler A."/>
            <person name="Kuo A."/>
            <person name="LaButti K."/>
            <person name="Pangilinan J."/>
            <person name="Lipzen A."/>
            <person name="Riley R."/>
            <person name="Andreopoulos W."/>
            <person name="He G."/>
            <person name="Johnson J."/>
            <person name="Nolan M."/>
            <person name="Tritt A."/>
            <person name="Barry K.W."/>
            <person name="Grigoriev I.V."/>
            <person name="Nagy L.G."/>
            <person name="Hibbett D."/>
            <person name="Henrissat B."/>
            <person name="Matheny P.B."/>
            <person name="Labbe J."/>
            <person name="Martin F.M."/>
        </authorList>
    </citation>
    <scope>NUCLEOTIDE SEQUENCE</scope>
    <source>
        <strain evidence="1">HHB10654</strain>
    </source>
</reference>
<protein>
    <submittedName>
        <fullName evidence="1">Uncharacterized protein</fullName>
    </submittedName>
</protein>